<dbReference type="InterPro" id="IPR011009">
    <property type="entry name" value="Kinase-like_dom_sf"/>
</dbReference>
<organism evidence="4 5">
    <name type="scientific">Parasponia andersonii</name>
    <name type="common">Sponia andersonii</name>
    <dbReference type="NCBI Taxonomy" id="3476"/>
    <lineage>
        <taxon>Eukaryota</taxon>
        <taxon>Viridiplantae</taxon>
        <taxon>Streptophyta</taxon>
        <taxon>Embryophyta</taxon>
        <taxon>Tracheophyta</taxon>
        <taxon>Spermatophyta</taxon>
        <taxon>Magnoliopsida</taxon>
        <taxon>eudicotyledons</taxon>
        <taxon>Gunneridae</taxon>
        <taxon>Pentapetalae</taxon>
        <taxon>rosids</taxon>
        <taxon>fabids</taxon>
        <taxon>Rosales</taxon>
        <taxon>Cannabaceae</taxon>
        <taxon>Parasponia</taxon>
    </lineage>
</organism>
<evidence type="ECO:0000256" key="1">
    <source>
        <dbReference type="ARBA" id="ARBA00022741"/>
    </source>
</evidence>
<dbReference type="AlphaFoldDB" id="A0A2P5A867"/>
<dbReference type="EMBL" id="JXTB01000787">
    <property type="protein sequence ID" value="PON32726.1"/>
    <property type="molecule type" value="Genomic_DNA"/>
</dbReference>
<keyword evidence="2" id="KW-0067">ATP-binding</keyword>
<evidence type="ECO:0000259" key="3">
    <source>
        <dbReference type="PROSITE" id="PS50011"/>
    </source>
</evidence>
<dbReference type="InterPro" id="IPR000719">
    <property type="entry name" value="Prot_kinase_dom"/>
</dbReference>
<sequence length="161" mass="17743">MMTLKEEQGQEGEGGFRAVYSGYLPDSDALDAVKKISKGSRQGENEYITERSPLTWAVTYKISVGIASALLYLHEEWERCVVHQDTKSSNVMLDSSFNVKLGDFGLVRLMDRELGPQTTGLVGTLGCLALEYVSTGRASKELDVYSFDGLRNCNRKESSSG</sequence>
<keyword evidence="4" id="KW-0808">Transferase</keyword>
<evidence type="ECO:0000313" key="4">
    <source>
        <dbReference type="EMBL" id="PON32726.1"/>
    </source>
</evidence>
<keyword evidence="5" id="KW-1185">Reference proteome</keyword>
<dbReference type="SUPFAM" id="SSF56112">
    <property type="entry name" value="Protein kinase-like (PK-like)"/>
    <property type="match status" value="1"/>
</dbReference>
<dbReference type="OrthoDB" id="1193984at2759"/>
<dbReference type="Proteomes" id="UP000237105">
    <property type="component" value="Unassembled WGS sequence"/>
</dbReference>
<dbReference type="InterPro" id="IPR050528">
    <property type="entry name" value="L-type_Lectin-RKs"/>
</dbReference>
<keyword evidence="4" id="KW-0418">Kinase</keyword>
<dbReference type="PANTHER" id="PTHR27007">
    <property type="match status" value="1"/>
</dbReference>
<dbReference type="Pfam" id="PF00069">
    <property type="entry name" value="Pkinase"/>
    <property type="match status" value="1"/>
</dbReference>
<evidence type="ECO:0000256" key="2">
    <source>
        <dbReference type="ARBA" id="ARBA00022840"/>
    </source>
</evidence>
<evidence type="ECO:0000313" key="5">
    <source>
        <dbReference type="Proteomes" id="UP000237105"/>
    </source>
</evidence>
<proteinExistence type="predicted"/>
<keyword evidence="1" id="KW-0547">Nucleotide-binding</keyword>
<dbReference type="GO" id="GO:0005524">
    <property type="term" value="F:ATP binding"/>
    <property type="evidence" value="ECO:0007669"/>
    <property type="project" value="UniProtKB-KW"/>
</dbReference>
<dbReference type="Gene3D" id="1.10.510.10">
    <property type="entry name" value="Transferase(Phosphotransferase) domain 1"/>
    <property type="match status" value="1"/>
</dbReference>
<accession>A0A2P5A867</accession>
<feature type="domain" description="Protein kinase" evidence="3">
    <location>
        <begin position="1"/>
        <end position="161"/>
    </location>
</feature>
<comment type="caution">
    <text evidence="4">The sequence shown here is derived from an EMBL/GenBank/DDBJ whole genome shotgun (WGS) entry which is preliminary data.</text>
</comment>
<protein>
    <submittedName>
        <fullName evidence="4">Tyrosine-protein kinase</fullName>
    </submittedName>
</protein>
<name>A0A2P5A867_PARAD</name>
<gene>
    <name evidence="4" type="ORF">PanWU01x14_358810</name>
</gene>
<dbReference type="GO" id="GO:0004672">
    <property type="term" value="F:protein kinase activity"/>
    <property type="evidence" value="ECO:0007669"/>
    <property type="project" value="InterPro"/>
</dbReference>
<dbReference type="PROSITE" id="PS50011">
    <property type="entry name" value="PROTEIN_KINASE_DOM"/>
    <property type="match status" value="1"/>
</dbReference>
<reference evidence="5" key="1">
    <citation type="submission" date="2016-06" db="EMBL/GenBank/DDBJ databases">
        <title>Parallel loss of symbiosis genes in relatives of nitrogen-fixing non-legume Parasponia.</title>
        <authorList>
            <person name="Van Velzen R."/>
            <person name="Holmer R."/>
            <person name="Bu F."/>
            <person name="Rutten L."/>
            <person name="Van Zeijl A."/>
            <person name="Liu W."/>
            <person name="Santuari L."/>
            <person name="Cao Q."/>
            <person name="Sharma T."/>
            <person name="Shen D."/>
            <person name="Roswanjaya Y."/>
            <person name="Wardhani T."/>
            <person name="Kalhor M.S."/>
            <person name="Jansen J."/>
            <person name="Van den Hoogen J."/>
            <person name="Gungor B."/>
            <person name="Hartog M."/>
            <person name="Hontelez J."/>
            <person name="Verver J."/>
            <person name="Yang W.-C."/>
            <person name="Schijlen E."/>
            <person name="Repin R."/>
            <person name="Schilthuizen M."/>
            <person name="Schranz E."/>
            <person name="Heidstra R."/>
            <person name="Miyata K."/>
            <person name="Fedorova E."/>
            <person name="Kohlen W."/>
            <person name="Bisseling T."/>
            <person name="Smit S."/>
            <person name="Geurts R."/>
        </authorList>
    </citation>
    <scope>NUCLEOTIDE SEQUENCE [LARGE SCALE GENOMIC DNA]</scope>
    <source>
        <strain evidence="5">cv. WU1-14</strain>
    </source>
</reference>